<feature type="region of interest" description="Disordered" evidence="1">
    <location>
        <begin position="21"/>
        <end position="48"/>
    </location>
</feature>
<keyword evidence="3" id="KW-1185">Reference proteome</keyword>
<dbReference type="PANTHER" id="PTHR41795:SF1">
    <property type="entry name" value="EXOPOLYSACCHARIDE SYNTHESIS PROTEIN"/>
    <property type="match status" value="1"/>
</dbReference>
<name>A0ABS7T366_9GAMM</name>
<dbReference type="Pfam" id="PF06055">
    <property type="entry name" value="ExoD"/>
    <property type="match status" value="1"/>
</dbReference>
<dbReference type="Proteomes" id="UP001430954">
    <property type="component" value="Unassembled WGS sequence"/>
</dbReference>
<evidence type="ECO:0000313" key="3">
    <source>
        <dbReference type="Proteomes" id="UP001430954"/>
    </source>
</evidence>
<sequence length="195" mass="20982">MTSSAPLHTLGELLDRLEAAGNGSPGHSAAGGGAGECADKDTDEGKDNDKDAVTLGALIDEIGTRSFGPLLLLAGLVTVMPIVGDIPGVPTVMALLVLLVAGQLLLGREHFWLPRWVLDRRVRRDRLVRALGWLRRPARWVTACCGRAWPGWSAGRDSTRSPSPASSSHWRCRRWSSSLSAPTPPARCCSRSAWR</sequence>
<organism evidence="2 3">
    <name type="scientific">Novilysobacter selenitireducens</name>
    <dbReference type="NCBI Taxonomy" id="2872639"/>
    <lineage>
        <taxon>Bacteria</taxon>
        <taxon>Pseudomonadati</taxon>
        <taxon>Pseudomonadota</taxon>
        <taxon>Gammaproteobacteria</taxon>
        <taxon>Lysobacterales</taxon>
        <taxon>Lysobacteraceae</taxon>
        <taxon>Novilysobacter</taxon>
    </lineage>
</organism>
<evidence type="ECO:0000313" key="2">
    <source>
        <dbReference type="EMBL" id="MBZ4038308.1"/>
    </source>
</evidence>
<feature type="compositionally biased region" description="Basic and acidic residues" evidence="1">
    <location>
        <begin position="37"/>
        <end position="48"/>
    </location>
</feature>
<protein>
    <submittedName>
        <fullName evidence="2">Exopolysaccharide biosynthesis protein</fullName>
    </submittedName>
</protein>
<reference evidence="2 3" key="1">
    <citation type="submission" date="2021-09" db="EMBL/GenBank/DDBJ databases">
        <title>Lysobacter sp. 13A isolated from the river sediment.</title>
        <authorList>
            <person name="Liu H."/>
            <person name="Li S."/>
            <person name="Mao S."/>
        </authorList>
    </citation>
    <scope>NUCLEOTIDE SEQUENCE [LARGE SCALE GENOMIC DNA]</scope>
    <source>
        <strain evidence="2 3">13A</strain>
    </source>
</reference>
<gene>
    <name evidence="2" type="ORF">K6753_01995</name>
</gene>
<evidence type="ECO:0000256" key="1">
    <source>
        <dbReference type="SAM" id="MobiDB-lite"/>
    </source>
</evidence>
<proteinExistence type="predicted"/>
<dbReference type="PANTHER" id="PTHR41795">
    <property type="entry name" value="EXOPOLYSACCHARIDE SYNTHESIS PROTEIN"/>
    <property type="match status" value="1"/>
</dbReference>
<accession>A0ABS7T366</accession>
<dbReference type="EMBL" id="JAINZW010000001">
    <property type="protein sequence ID" value="MBZ4038308.1"/>
    <property type="molecule type" value="Genomic_DNA"/>
</dbReference>
<dbReference type="InterPro" id="IPR010331">
    <property type="entry name" value="ExoD"/>
</dbReference>
<comment type="caution">
    <text evidence="2">The sequence shown here is derived from an EMBL/GenBank/DDBJ whole genome shotgun (WGS) entry which is preliminary data.</text>
</comment>